<sequence>MNMETRHATEGVKRSQVVGIWKHRSR</sequence>
<dbReference type="AlphaFoldDB" id="A0A5B7J5L4"/>
<evidence type="ECO:0000313" key="3">
    <source>
        <dbReference type="Proteomes" id="UP000324222"/>
    </source>
</evidence>
<accession>A0A5B7J5L4</accession>
<gene>
    <name evidence="2" type="ORF">E2C01_084733</name>
</gene>
<name>A0A5B7J5L4_PORTR</name>
<dbReference type="EMBL" id="VSRR010082128">
    <property type="protein sequence ID" value="MPC89773.1"/>
    <property type="molecule type" value="Genomic_DNA"/>
</dbReference>
<protein>
    <submittedName>
        <fullName evidence="2">Uncharacterized protein</fullName>
    </submittedName>
</protein>
<organism evidence="2 3">
    <name type="scientific">Portunus trituberculatus</name>
    <name type="common">Swimming crab</name>
    <name type="synonym">Neptunus trituberculatus</name>
    <dbReference type="NCBI Taxonomy" id="210409"/>
    <lineage>
        <taxon>Eukaryota</taxon>
        <taxon>Metazoa</taxon>
        <taxon>Ecdysozoa</taxon>
        <taxon>Arthropoda</taxon>
        <taxon>Crustacea</taxon>
        <taxon>Multicrustacea</taxon>
        <taxon>Malacostraca</taxon>
        <taxon>Eumalacostraca</taxon>
        <taxon>Eucarida</taxon>
        <taxon>Decapoda</taxon>
        <taxon>Pleocyemata</taxon>
        <taxon>Brachyura</taxon>
        <taxon>Eubrachyura</taxon>
        <taxon>Portunoidea</taxon>
        <taxon>Portunidae</taxon>
        <taxon>Portuninae</taxon>
        <taxon>Portunus</taxon>
    </lineage>
</organism>
<evidence type="ECO:0000256" key="1">
    <source>
        <dbReference type="SAM" id="MobiDB-lite"/>
    </source>
</evidence>
<reference evidence="2 3" key="1">
    <citation type="submission" date="2019-05" db="EMBL/GenBank/DDBJ databases">
        <title>Another draft genome of Portunus trituberculatus and its Hox gene families provides insights of decapod evolution.</title>
        <authorList>
            <person name="Jeong J.-H."/>
            <person name="Song I."/>
            <person name="Kim S."/>
            <person name="Choi T."/>
            <person name="Kim D."/>
            <person name="Ryu S."/>
            <person name="Kim W."/>
        </authorList>
    </citation>
    <scope>NUCLEOTIDE SEQUENCE [LARGE SCALE GENOMIC DNA]</scope>
    <source>
        <tissue evidence="2">Muscle</tissue>
    </source>
</reference>
<dbReference type="Proteomes" id="UP000324222">
    <property type="component" value="Unassembled WGS sequence"/>
</dbReference>
<keyword evidence="3" id="KW-1185">Reference proteome</keyword>
<feature type="compositionally biased region" description="Basic and acidic residues" evidence="1">
    <location>
        <begin position="1"/>
        <end position="13"/>
    </location>
</feature>
<feature type="region of interest" description="Disordered" evidence="1">
    <location>
        <begin position="1"/>
        <end position="26"/>
    </location>
</feature>
<proteinExistence type="predicted"/>
<evidence type="ECO:0000313" key="2">
    <source>
        <dbReference type="EMBL" id="MPC89773.1"/>
    </source>
</evidence>
<comment type="caution">
    <text evidence="2">The sequence shown here is derived from an EMBL/GenBank/DDBJ whole genome shotgun (WGS) entry which is preliminary data.</text>
</comment>